<sequence length="274" mass="33993">MFYKKIIIKIFPGKNGKCGKSLLIRKNKIIKGKKGGAAGLLFFLKDYNLDNINYYFKKNIFFCKNGNRSKFFLKGKKGLNLLLRVPKNILLKDLKNNKILYFKKFIKINFYKFKDCRSYLIILKKKINIIFLLKIKNFKKFIIFYNFYKIKKKNKIFFCYKYKKFFILNNNKFFKNYFLKYFKSKILINFIKLSNHYIFIKIFKFINLKIYKFNKENFYKFRILIIKINFLKYIFLKKLKLNMYFIKIFNWYNHVFFNYYKYNKIKLKVKILKI</sequence>
<dbReference type="Proteomes" id="UP000515745">
    <property type="component" value="Chromosome"/>
</dbReference>
<name>A0A7G6UHN8_9PROT</name>
<accession>A0A7G6UHN8</accession>
<proteinExistence type="predicted"/>
<dbReference type="InterPro" id="IPR036726">
    <property type="entry name" value="GTP1_OBG_dom_sf"/>
</dbReference>
<evidence type="ECO:0000313" key="2">
    <source>
        <dbReference type="Proteomes" id="UP000515745"/>
    </source>
</evidence>
<dbReference type="SUPFAM" id="SSF82051">
    <property type="entry name" value="Obg GTP-binding protein N-terminal domain"/>
    <property type="match status" value="1"/>
</dbReference>
<gene>
    <name evidence="1" type="primary">obgE</name>
    <name evidence="1" type="ORF">NASMSEV_069</name>
</gene>
<reference evidence="1 2" key="1">
    <citation type="submission" date="2020-07" db="EMBL/GenBank/DDBJ databases">
        <title>Mutational pressure drives differential genome stability in two bacterial endosymbionts of sap feeding insects.</title>
        <authorList>
            <person name="Waneka G."/>
        </authorList>
    </citation>
    <scope>NUCLEOTIDE SEQUENCE [LARGE SCALE GENOMIC DNA]</scope>
    <source>
        <strain evidence="1">NAS-MSEV</strain>
    </source>
</reference>
<dbReference type="EMBL" id="CP060019">
    <property type="protein sequence ID" value="QND78535.1"/>
    <property type="molecule type" value="Genomic_DNA"/>
</dbReference>
<dbReference type="AlphaFoldDB" id="A0A7G6UHN8"/>
<evidence type="ECO:0000313" key="1">
    <source>
        <dbReference type="EMBL" id="QND78535.1"/>
    </source>
</evidence>
<organism evidence="1 2">
    <name type="scientific">Candidatus Nasuia deltocephalincola</name>
    <dbReference type="NCBI Taxonomy" id="1160784"/>
    <lineage>
        <taxon>Bacteria</taxon>
        <taxon>Pseudomonadati</taxon>
        <taxon>Pseudomonadota</taxon>
        <taxon>Betaproteobacteria</taxon>
        <taxon>Candidatus Nasuia</taxon>
    </lineage>
</organism>
<protein>
    <submittedName>
        <fullName evidence="1">GTPase involved in chromosome partitioning and ribosome assembly</fullName>
    </submittedName>
</protein>